<dbReference type="Pfam" id="PF13097">
    <property type="entry name" value="CENP-U"/>
    <property type="match status" value="1"/>
</dbReference>
<comment type="caution">
    <text evidence="2">The sequence shown here is derived from an EMBL/GenBank/DDBJ whole genome shotgun (WGS) entry which is preliminary data.</text>
</comment>
<keyword evidence="1" id="KW-0175">Coiled coil</keyword>
<gene>
    <name evidence="2" type="ORF">GSLYS_00014674001</name>
</gene>
<accession>A0AAV2I6S8</accession>
<evidence type="ECO:0000313" key="3">
    <source>
        <dbReference type="Proteomes" id="UP001497497"/>
    </source>
</evidence>
<feature type="coiled-coil region" evidence="1">
    <location>
        <begin position="137"/>
        <end position="171"/>
    </location>
</feature>
<reference evidence="2 3" key="1">
    <citation type="submission" date="2024-04" db="EMBL/GenBank/DDBJ databases">
        <authorList>
            <consortium name="Genoscope - CEA"/>
            <person name="William W."/>
        </authorList>
    </citation>
    <scope>NUCLEOTIDE SEQUENCE [LARGE SCALE GENOMIC DNA]</scope>
</reference>
<evidence type="ECO:0000313" key="2">
    <source>
        <dbReference type="EMBL" id="CAL1541032.1"/>
    </source>
</evidence>
<keyword evidence="3" id="KW-1185">Reference proteome</keyword>
<proteinExistence type="predicted"/>
<dbReference type="InterPro" id="IPR025214">
    <property type="entry name" value="CENP-U"/>
</dbReference>
<sequence>MAKSKSPQKLQHLENQKASVTMNDVSINSTILSSQKTQRKRNLVTELTTILEGEQAAKGCGRKIKLWCPGNNSRPGSEVTAYDVILEDIEILEDNLRSAEENDAGKRLVGRVMRGLKQSMTTMISQVLEVKDLETGLKKQRVRNKRLLTDLTDLEKQKQKLRGEMQAIGKDNHHKNMMLANSWMNDFRQLVMTIGDESGDG</sequence>
<organism evidence="2 3">
    <name type="scientific">Lymnaea stagnalis</name>
    <name type="common">Great pond snail</name>
    <name type="synonym">Helix stagnalis</name>
    <dbReference type="NCBI Taxonomy" id="6523"/>
    <lineage>
        <taxon>Eukaryota</taxon>
        <taxon>Metazoa</taxon>
        <taxon>Spiralia</taxon>
        <taxon>Lophotrochozoa</taxon>
        <taxon>Mollusca</taxon>
        <taxon>Gastropoda</taxon>
        <taxon>Heterobranchia</taxon>
        <taxon>Euthyneura</taxon>
        <taxon>Panpulmonata</taxon>
        <taxon>Hygrophila</taxon>
        <taxon>Lymnaeoidea</taxon>
        <taxon>Lymnaeidae</taxon>
        <taxon>Lymnaea</taxon>
    </lineage>
</organism>
<dbReference type="EMBL" id="CAXITT010000411">
    <property type="protein sequence ID" value="CAL1541032.1"/>
    <property type="molecule type" value="Genomic_DNA"/>
</dbReference>
<evidence type="ECO:0000256" key="1">
    <source>
        <dbReference type="SAM" id="Coils"/>
    </source>
</evidence>
<dbReference type="Proteomes" id="UP001497497">
    <property type="component" value="Unassembled WGS sequence"/>
</dbReference>
<protein>
    <submittedName>
        <fullName evidence="2">Uncharacterized protein</fullName>
    </submittedName>
</protein>
<dbReference type="AlphaFoldDB" id="A0AAV2I6S8"/>
<name>A0AAV2I6S8_LYMST</name>